<dbReference type="OrthoDB" id="6145258at2759"/>
<sequence>MKERARAGLGTHKKKSQEISYHDENMLWEEGILENSTPLNLLDTTIYLFGLNFALRVGKEHRDLRIENSQISEHTDTNGDSYLVNRED</sequence>
<evidence type="ECO:0000256" key="4">
    <source>
        <dbReference type="SAM" id="MobiDB-lite"/>
    </source>
</evidence>
<keyword evidence="1" id="KW-1017">Isopeptide bond</keyword>
<accession>A0A8B6EMI6</accession>
<keyword evidence="3" id="KW-0832">Ubl conjugation</keyword>
<reference evidence="6" key="1">
    <citation type="submission" date="2018-11" db="EMBL/GenBank/DDBJ databases">
        <authorList>
            <person name="Alioto T."/>
            <person name="Alioto T."/>
        </authorList>
    </citation>
    <scope>NUCLEOTIDE SEQUENCE</scope>
</reference>
<evidence type="ECO:0000256" key="2">
    <source>
        <dbReference type="ARBA" id="ARBA00022553"/>
    </source>
</evidence>
<feature type="domain" description="ZMYM2-like/QRICH1 C-terminal" evidence="5">
    <location>
        <begin position="20"/>
        <end position="79"/>
    </location>
</feature>
<dbReference type="Proteomes" id="UP000596742">
    <property type="component" value="Unassembled WGS sequence"/>
</dbReference>
<feature type="region of interest" description="Disordered" evidence="4">
    <location>
        <begin position="68"/>
        <end position="88"/>
    </location>
</feature>
<gene>
    <name evidence="6" type="ORF">MGAL_10B063841</name>
</gene>
<comment type="caution">
    <text evidence="6">The sequence shown here is derived from an EMBL/GenBank/DDBJ whole genome shotgun (WGS) entry which is preliminary data.</text>
</comment>
<evidence type="ECO:0000256" key="1">
    <source>
        <dbReference type="ARBA" id="ARBA00022499"/>
    </source>
</evidence>
<proteinExistence type="predicted"/>
<organism evidence="6 7">
    <name type="scientific">Mytilus galloprovincialis</name>
    <name type="common">Mediterranean mussel</name>
    <dbReference type="NCBI Taxonomy" id="29158"/>
    <lineage>
        <taxon>Eukaryota</taxon>
        <taxon>Metazoa</taxon>
        <taxon>Spiralia</taxon>
        <taxon>Lophotrochozoa</taxon>
        <taxon>Mollusca</taxon>
        <taxon>Bivalvia</taxon>
        <taxon>Autobranchia</taxon>
        <taxon>Pteriomorphia</taxon>
        <taxon>Mytilida</taxon>
        <taxon>Mytiloidea</taxon>
        <taxon>Mytilidae</taxon>
        <taxon>Mytilinae</taxon>
        <taxon>Mytilus</taxon>
    </lineage>
</organism>
<evidence type="ECO:0000256" key="3">
    <source>
        <dbReference type="ARBA" id="ARBA00022843"/>
    </source>
</evidence>
<evidence type="ECO:0000313" key="7">
    <source>
        <dbReference type="Proteomes" id="UP000596742"/>
    </source>
</evidence>
<keyword evidence="2" id="KW-0597">Phosphoprotein</keyword>
<dbReference type="InterPro" id="IPR021893">
    <property type="entry name" value="ZMYM2-like_C"/>
</dbReference>
<dbReference type="Pfam" id="PF12012">
    <property type="entry name" value="DUF3504"/>
    <property type="match status" value="1"/>
</dbReference>
<keyword evidence="7" id="KW-1185">Reference proteome</keyword>
<evidence type="ECO:0000313" key="6">
    <source>
        <dbReference type="EMBL" id="VDI37219.1"/>
    </source>
</evidence>
<dbReference type="EMBL" id="UYJE01005417">
    <property type="protein sequence ID" value="VDI37219.1"/>
    <property type="molecule type" value="Genomic_DNA"/>
</dbReference>
<protein>
    <recommendedName>
        <fullName evidence="5">ZMYM2-like/QRICH1 C-terminal domain-containing protein</fullName>
    </recommendedName>
</protein>
<evidence type="ECO:0000259" key="5">
    <source>
        <dbReference type="Pfam" id="PF12012"/>
    </source>
</evidence>
<dbReference type="AlphaFoldDB" id="A0A8B6EMI6"/>
<name>A0A8B6EMI6_MYTGA</name>